<reference evidence="4" key="1">
    <citation type="submission" date="2016-04" db="EMBL/GenBank/DDBJ databases">
        <title>Draft genome sequence of Paludibacter jiangxiensis strain NM7.</title>
        <authorList>
            <person name="Qiu Y."/>
            <person name="Matsuura N."/>
            <person name="Ohashi A."/>
            <person name="Tourlousse M.D."/>
            <person name="Sekiguchi Y."/>
        </authorList>
    </citation>
    <scope>NUCLEOTIDE SEQUENCE [LARGE SCALE GENOMIC DNA]</scope>
    <source>
        <strain evidence="4">NM7</strain>
    </source>
</reference>
<dbReference type="AlphaFoldDB" id="A0A171AJA7"/>
<comment type="caution">
    <text evidence="3">The sequence shown here is derived from an EMBL/GenBank/DDBJ whole genome shotgun (WGS) entry which is preliminary data.</text>
</comment>
<evidence type="ECO:0000259" key="2">
    <source>
        <dbReference type="Pfam" id="PF13568"/>
    </source>
</evidence>
<keyword evidence="4" id="KW-1185">Reference proteome</keyword>
<evidence type="ECO:0000313" key="3">
    <source>
        <dbReference type="EMBL" id="GAT63829.1"/>
    </source>
</evidence>
<gene>
    <name evidence="3" type="ORF">PJIAN_4371</name>
</gene>
<evidence type="ECO:0000313" key="4">
    <source>
        <dbReference type="Proteomes" id="UP000076586"/>
    </source>
</evidence>
<feature type="domain" description="Outer membrane protein beta-barrel" evidence="2">
    <location>
        <begin position="29"/>
        <end position="192"/>
    </location>
</feature>
<protein>
    <submittedName>
        <fullName evidence="3">Outer membrane protein beta-barrel domain-containing protein</fullName>
    </submittedName>
</protein>
<feature type="signal peptide" evidence="1">
    <location>
        <begin position="1"/>
        <end position="19"/>
    </location>
</feature>
<reference evidence="4" key="2">
    <citation type="journal article" date="2017" name="Genome Announc.">
        <title>Draft genome sequence of Paludibacter jiangxiensis NM7(T), a propionate-producing fermentative bacterium.</title>
        <authorList>
            <person name="Qiu Y.-L."/>
            <person name="Tourlousse D.M."/>
            <person name="Matsuura N."/>
            <person name="Ohashi A."/>
            <person name="Sekiguchi Y."/>
        </authorList>
    </citation>
    <scope>NUCLEOTIDE SEQUENCE [LARGE SCALE GENOMIC DNA]</scope>
    <source>
        <strain evidence="4">NM7</strain>
    </source>
</reference>
<keyword evidence="1" id="KW-0732">Signal</keyword>
<sequence>MKRILLIISCWLLVGSLFAEEDFHEADQRTWHYGFTLGMNSYGFAVTPRDPKLVGAQVSSFTPGFTVGIIGDLRLNNFFNLRFTPSLNFTQRTLLYHDFTSTTSAWEGQFVQSTFVTLPLYIKYRAVWYKRSRPYLIAGGGIDCDLQRGKDVNVYLKTYSPFIAFGMGCDIYFDFFRLSPEFKFCLGMSDVLTPLSSRDTGTFTSDQKRYTDVISRLTSKAFVLTFNFE</sequence>
<accession>A0A171AJA7</accession>
<feature type="chain" id="PRO_5007905256" evidence="1">
    <location>
        <begin position="20"/>
        <end position="229"/>
    </location>
</feature>
<dbReference type="Pfam" id="PF13568">
    <property type="entry name" value="OMP_b-brl_2"/>
    <property type="match status" value="1"/>
</dbReference>
<dbReference type="InterPro" id="IPR025665">
    <property type="entry name" value="Beta-barrel_OMP_2"/>
</dbReference>
<dbReference type="RefSeq" id="WP_068705380.1">
    <property type="nucleotide sequence ID" value="NZ_BDCR01000004.1"/>
</dbReference>
<dbReference type="EMBL" id="BDCR01000004">
    <property type="protein sequence ID" value="GAT63829.1"/>
    <property type="molecule type" value="Genomic_DNA"/>
</dbReference>
<dbReference type="Proteomes" id="UP000076586">
    <property type="component" value="Unassembled WGS sequence"/>
</dbReference>
<proteinExistence type="predicted"/>
<dbReference type="STRING" id="681398.PJIAN_4371"/>
<name>A0A171AJA7_9BACT</name>
<dbReference type="OrthoDB" id="1467485at2"/>
<organism evidence="3 4">
    <name type="scientific">Paludibacter jiangxiensis</name>
    <dbReference type="NCBI Taxonomy" id="681398"/>
    <lineage>
        <taxon>Bacteria</taxon>
        <taxon>Pseudomonadati</taxon>
        <taxon>Bacteroidota</taxon>
        <taxon>Bacteroidia</taxon>
        <taxon>Bacteroidales</taxon>
        <taxon>Paludibacteraceae</taxon>
        <taxon>Paludibacter</taxon>
    </lineage>
</organism>
<evidence type="ECO:0000256" key="1">
    <source>
        <dbReference type="SAM" id="SignalP"/>
    </source>
</evidence>